<organism evidence="1 2">
    <name type="scientific">Corchorus olitorius</name>
    <dbReference type="NCBI Taxonomy" id="93759"/>
    <lineage>
        <taxon>Eukaryota</taxon>
        <taxon>Viridiplantae</taxon>
        <taxon>Streptophyta</taxon>
        <taxon>Embryophyta</taxon>
        <taxon>Tracheophyta</taxon>
        <taxon>Spermatophyta</taxon>
        <taxon>Magnoliopsida</taxon>
        <taxon>eudicotyledons</taxon>
        <taxon>Gunneridae</taxon>
        <taxon>Pentapetalae</taxon>
        <taxon>rosids</taxon>
        <taxon>malvids</taxon>
        <taxon>Malvales</taxon>
        <taxon>Malvaceae</taxon>
        <taxon>Grewioideae</taxon>
        <taxon>Apeibeae</taxon>
        <taxon>Corchorus</taxon>
    </lineage>
</organism>
<proteinExistence type="predicted"/>
<reference evidence="2" key="1">
    <citation type="submission" date="2013-09" db="EMBL/GenBank/DDBJ databases">
        <title>Corchorus olitorius genome sequencing.</title>
        <authorList>
            <person name="Alam M."/>
            <person name="Haque M.S."/>
            <person name="Islam M.S."/>
            <person name="Emdad E.M."/>
            <person name="Islam M.M."/>
            <person name="Ahmed B."/>
            <person name="Halim A."/>
            <person name="Hossen Q.M.M."/>
            <person name="Hossain M.Z."/>
            <person name="Ahmed R."/>
            <person name="Khan M.M."/>
            <person name="Islam R."/>
            <person name="Rashid M.M."/>
            <person name="Khan S.A."/>
            <person name="Rahman M.S."/>
            <person name="Alam M."/>
            <person name="Yahiya A.S."/>
            <person name="Khan M.S."/>
            <person name="Azam M.S."/>
            <person name="Haque T."/>
            <person name="Lashkar M.Z.H."/>
            <person name="Akhand A.I."/>
            <person name="Morshed G."/>
            <person name="Roy S."/>
            <person name="Uddin K.S."/>
            <person name="Rabeya T."/>
            <person name="Hossain A.S."/>
            <person name="Chowdhury A."/>
            <person name="Snigdha A.R."/>
            <person name="Mortoza M.S."/>
            <person name="Matin S.A."/>
            <person name="Hoque S.M.E."/>
            <person name="Islam M.K."/>
            <person name="Roy D.K."/>
            <person name="Haider R."/>
            <person name="Moosa M.M."/>
            <person name="Elias S.M."/>
            <person name="Hasan A.M."/>
            <person name="Jahan S."/>
            <person name="Shafiuddin M."/>
            <person name="Mahmood N."/>
            <person name="Shommy N.S."/>
        </authorList>
    </citation>
    <scope>NUCLEOTIDE SEQUENCE [LARGE SCALE GENOMIC DNA]</scope>
    <source>
        <strain evidence="2">cv. O-4</strain>
    </source>
</reference>
<protein>
    <submittedName>
        <fullName evidence="1">Uncharacterized protein</fullName>
    </submittedName>
</protein>
<dbReference type="AlphaFoldDB" id="A0A1R3JRH8"/>
<evidence type="ECO:0000313" key="2">
    <source>
        <dbReference type="Proteomes" id="UP000187203"/>
    </source>
</evidence>
<dbReference type="Proteomes" id="UP000187203">
    <property type="component" value="Unassembled WGS sequence"/>
</dbReference>
<name>A0A1R3JRH8_9ROSI</name>
<accession>A0A1R3JRH8</accession>
<sequence length="33" mass="3956">MDKHLVREIQDIFGKASKSYKILSRETKENFQD</sequence>
<dbReference type="EMBL" id="AWUE01015440">
    <property type="protein sequence ID" value="OMO97502.1"/>
    <property type="molecule type" value="Genomic_DNA"/>
</dbReference>
<evidence type="ECO:0000313" key="1">
    <source>
        <dbReference type="EMBL" id="OMO97502.1"/>
    </source>
</evidence>
<keyword evidence="2" id="KW-1185">Reference proteome</keyword>
<gene>
    <name evidence="1" type="ORF">COLO4_14604</name>
</gene>
<comment type="caution">
    <text evidence="1">The sequence shown here is derived from an EMBL/GenBank/DDBJ whole genome shotgun (WGS) entry which is preliminary data.</text>
</comment>